<sequence>MKDVVRRGYDVLSHAYEQAYPTGTKYRPWLTGLLGGLTPGSRVVDLGSGCGLPVASSFADAGHRVTGVDFSEVQVRRARELVPGAEFVCADVSEVDFPAGSVDAVTSFYLLIHLPLAEQPPLLARIARWLRPGGWFLCTMGHGAWTGVDENWLGGGAAMWWSHADADTNRAWLTEAGFTVEHEEFVPEGDGGAVLFRARTDRDPAGSGGSGS</sequence>
<dbReference type="AlphaFoldDB" id="A0A7W7PZV5"/>
<dbReference type="Proteomes" id="UP000520767">
    <property type="component" value="Unassembled WGS sequence"/>
</dbReference>
<proteinExistence type="predicted"/>
<dbReference type="PANTHER" id="PTHR43861:SF1">
    <property type="entry name" value="TRANS-ACONITATE 2-METHYLTRANSFERASE"/>
    <property type="match status" value="1"/>
</dbReference>
<evidence type="ECO:0000259" key="3">
    <source>
        <dbReference type="Pfam" id="PF13649"/>
    </source>
</evidence>
<keyword evidence="5" id="KW-1185">Reference proteome</keyword>
<dbReference type="Pfam" id="PF13649">
    <property type="entry name" value="Methyltransf_25"/>
    <property type="match status" value="1"/>
</dbReference>
<protein>
    <submittedName>
        <fullName evidence="4">SAM-dependent methyltransferase</fullName>
    </submittedName>
</protein>
<reference evidence="4 5" key="1">
    <citation type="submission" date="2020-08" db="EMBL/GenBank/DDBJ databases">
        <title>Genomic Encyclopedia of Type Strains, Phase III (KMG-III): the genomes of soil and plant-associated and newly described type strains.</title>
        <authorList>
            <person name="Whitman W."/>
        </authorList>
    </citation>
    <scope>NUCLEOTIDE SEQUENCE [LARGE SCALE GENOMIC DNA]</scope>
    <source>
        <strain evidence="4 5">CECT 8960</strain>
    </source>
</reference>
<dbReference type="CDD" id="cd02440">
    <property type="entry name" value="AdoMet_MTases"/>
    <property type="match status" value="1"/>
</dbReference>
<dbReference type="Gene3D" id="3.40.50.150">
    <property type="entry name" value="Vaccinia Virus protein VP39"/>
    <property type="match status" value="1"/>
</dbReference>
<accession>A0A7W7PZV5</accession>
<dbReference type="InterPro" id="IPR029063">
    <property type="entry name" value="SAM-dependent_MTases_sf"/>
</dbReference>
<dbReference type="RefSeq" id="WP_184808644.1">
    <property type="nucleotide sequence ID" value="NZ_JACHJQ010000001.1"/>
</dbReference>
<dbReference type="GO" id="GO:0008168">
    <property type="term" value="F:methyltransferase activity"/>
    <property type="evidence" value="ECO:0007669"/>
    <property type="project" value="UniProtKB-KW"/>
</dbReference>
<dbReference type="InterPro" id="IPR041698">
    <property type="entry name" value="Methyltransf_25"/>
</dbReference>
<dbReference type="EMBL" id="JACHJQ010000001">
    <property type="protein sequence ID" value="MBB4904386.1"/>
    <property type="molecule type" value="Genomic_DNA"/>
</dbReference>
<keyword evidence="2 4" id="KW-0808">Transferase</keyword>
<dbReference type="GO" id="GO:0032259">
    <property type="term" value="P:methylation"/>
    <property type="evidence" value="ECO:0007669"/>
    <property type="project" value="UniProtKB-KW"/>
</dbReference>
<comment type="caution">
    <text evidence="4">The sequence shown here is derived from an EMBL/GenBank/DDBJ whole genome shotgun (WGS) entry which is preliminary data.</text>
</comment>
<evidence type="ECO:0000256" key="2">
    <source>
        <dbReference type="ARBA" id="ARBA00022679"/>
    </source>
</evidence>
<evidence type="ECO:0000256" key="1">
    <source>
        <dbReference type="ARBA" id="ARBA00022603"/>
    </source>
</evidence>
<evidence type="ECO:0000313" key="4">
    <source>
        <dbReference type="EMBL" id="MBB4904386.1"/>
    </source>
</evidence>
<dbReference type="SUPFAM" id="SSF53335">
    <property type="entry name" value="S-adenosyl-L-methionine-dependent methyltransferases"/>
    <property type="match status" value="1"/>
</dbReference>
<name>A0A7W7PZV5_9PSEU</name>
<gene>
    <name evidence="4" type="ORF">FHR82_000596</name>
</gene>
<keyword evidence="1 4" id="KW-0489">Methyltransferase</keyword>
<dbReference type="PANTHER" id="PTHR43861">
    <property type="entry name" value="TRANS-ACONITATE 2-METHYLTRANSFERASE-RELATED"/>
    <property type="match status" value="1"/>
</dbReference>
<evidence type="ECO:0000313" key="5">
    <source>
        <dbReference type="Proteomes" id="UP000520767"/>
    </source>
</evidence>
<feature type="domain" description="Methyltransferase" evidence="3">
    <location>
        <begin position="43"/>
        <end position="134"/>
    </location>
</feature>
<organism evidence="4 5">
    <name type="scientific">Actinophytocola algeriensis</name>
    <dbReference type="NCBI Taxonomy" id="1768010"/>
    <lineage>
        <taxon>Bacteria</taxon>
        <taxon>Bacillati</taxon>
        <taxon>Actinomycetota</taxon>
        <taxon>Actinomycetes</taxon>
        <taxon>Pseudonocardiales</taxon>
        <taxon>Pseudonocardiaceae</taxon>
    </lineage>
</organism>